<organism evidence="2 3">
    <name type="scientific">Sinorhizobium garamanticum</name>
    <dbReference type="NCBI Taxonomy" id="680247"/>
    <lineage>
        <taxon>Bacteria</taxon>
        <taxon>Pseudomonadati</taxon>
        <taxon>Pseudomonadota</taxon>
        <taxon>Alphaproteobacteria</taxon>
        <taxon>Hyphomicrobiales</taxon>
        <taxon>Rhizobiaceae</taxon>
        <taxon>Sinorhizobium/Ensifer group</taxon>
        <taxon>Sinorhizobium</taxon>
    </lineage>
</organism>
<sequence>MNVEAHLETLQRKHGELEREIQEALAHPSVDEMELHGLKRRKLHLKDEIERLKATGINASS</sequence>
<dbReference type="EMBL" id="CP120373">
    <property type="protein sequence ID" value="WEX85803.1"/>
    <property type="molecule type" value="Genomic_DNA"/>
</dbReference>
<evidence type="ECO:0000313" key="2">
    <source>
        <dbReference type="EMBL" id="WEX85803.1"/>
    </source>
</evidence>
<accession>A0ABY8D4M2</accession>
<feature type="coiled-coil region" evidence="1">
    <location>
        <begin position="7"/>
        <end position="55"/>
    </location>
</feature>
<dbReference type="Proteomes" id="UP001229355">
    <property type="component" value="Chromosome 1"/>
</dbReference>
<proteinExistence type="predicted"/>
<evidence type="ECO:0000256" key="1">
    <source>
        <dbReference type="SAM" id="Coils"/>
    </source>
</evidence>
<name>A0ABY8D4M2_9HYPH</name>
<reference evidence="2 3" key="1">
    <citation type="submission" date="2023-03" db="EMBL/GenBank/DDBJ databases">
        <authorList>
            <person name="Kaur S."/>
            <person name="Espinosa-Saiz D."/>
            <person name="Velazquez E."/>
            <person name="Menendez E."/>
            <person name="diCenzo G.C."/>
        </authorList>
    </citation>
    <scope>NUCLEOTIDE SEQUENCE [LARGE SCALE GENOMIC DNA]</scope>
    <source>
        <strain evidence="2 3">LMG 24692</strain>
    </source>
</reference>
<dbReference type="Gene3D" id="6.10.280.50">
    <property type="match status" value="1"/>
</dbReference>
<keyword evidence="3" id="KW-1185">Reference proteome</keyword>
<dbReference type="InterPro" id="IPR038444">
    <property type="entry name" value="DUF465_sf"/>
</dbReference>
<dbReference type="Pfam" id="PF04325">
    <property type="entry name" value="DUF465"/>
    <property type="match status" value="1"/>
</dbReference>
<dbReference type="RefSeq" id="WP_280657887.1">
    <property type="nucleotide sequence ID" value="NZ_CP120373.1"/>
</dbReference>
<evidence type="ECO:0000313" key="3">
    <source>
        <dbReference type="Proteomes" id="UP001229355"/>
    </source>
</evidence>
<protein>
    <submittedName>
        <fullName evidence="2">DUF465 domain-containing protein</fullName>
    </submittedName>
</protein>
<dbReference type="InterPro" id="IPR007420">
    <property type="entry name" value="DUF465"/>
</dbReference>
<keyword evidence="1" id="KW-0175">Coiled coil</keyword>
<gene>
    <name evidence="2" type="ORF">PZN02_002038</name>
</gene>